<evidence type="ECO:0000256" key="2">
    <source>
        <dbReference type="ARBA" id="ARBA00022679"/>
    </source>
</evidence>
<evidence type="ECO:0000313" key="6">
    <source>
        <dbReference type="EMBL" id="HEW46840.1"/>
    </source>
</evidence>
<comment type="similarity">
    <text evidence="4">Belongs to the GART family.</text>
</comment>
<keyword evidence="3 4" id="KW-0658">Purine biosynthesis</keyword>
<dbReference type="SUPFAM" id="SSF53328">
    <property type="entry name" value="Formyltransferase"/>
    <property type="match status" value="1"/>
</dbReference>
<organism evidence="6">
    <name type="scientific">Hydrogenobacter sp</name>
    <dbReference type="NCBI Taxonomy" id="2152829"/>
    <lineage>
        <taxon>Bacteria</taxon>
        <taxon>Pseudomonadati</taxon>
        <taxon>Aquificota</taxon>
        <taxon>Aquificia</taxon>
        <taxon>Aquificales</taxon>
        <taxon>Aquificaceae</taxon>
        <taxon>Hydrogenobacter</taxon>
    </lineage>
</organism>
<dbReference type="Gene3D" id="3.40.50.170">
    <property type="entry name" value="Formyl transferase, N-terminal domain"/>
    <property type="match status" value="1"/>
</dbReference>
<dbReference type="HAMAP" id="MF_01930">
    <property type="entry name" value="PurN"/>
    <property type="match status" value="1"/>
</dbReference>
<dbReference type="UniPathway" id="UPA00074">
    <property type="reaction ID" value="UER00126"/>
</dbReference>
<comment type="catalytic activity">
    <reaction evidence="4">
        <text>N(1)-(5-phospho-beta-D-ribosyl)glycinamide + (6R)-10-formyltetrahydrofolate = N(2)-formyl-N(1)-(5-phospho-beta-D-ribosyl)glycinamide + (6S)-5,6,7,8-tetrahydrofolate + H(+)</text>
        <dbReference type="Rhea" id="RHEA:15053"/>
        <dbReference type="ChEBI" id="CHEBI:15378"/>
        <dbReference type="ChEBI" id="CHEBI:57453"/>
        <dbReference type="ChEBI" id="CHEBI:143788"/>
        <dbReference type="ChEBI" id="CHEBI:147286"/>
        <dbReference type="ChEBI" id="CHEBI:195366"/>
        <dbReference type="EC" id="2.1.2.2"/>
    </reaction>
</comment>
<gene>
    <name evidence="4 6" type="primary">purN</name>
    <name evidence="6" type="ORF">ENO47_09335</name>
</gene>
<proteinExistence type="inferred from homology"/>
<dbReference type="GO" id="GO:0006189">
    <property type="term" value="P:'de novo' IMP biosynthetic process"/>
    <property type="evidence" value="ECO:0007669"/>
    <property type="project" value="UniProtKB-UniRule"/>
</dbReference>
<accession>A0A7C2V4M1</accession>
<dbReference type="InterPro" id="IPR036477">
    <property type="entry name" value="Formyl_transf_N_sf"/>
</dbReference>
<feature type="active site" description="Proton donor" evidence="4">
    <location>
        <position position="108"/>
    </location>
</feature>
<evidence type="ECO:0000256" key="3">
    <source>
        <dbReference type="ARBA" id="ARBA00022755"/>
    </source>
</evidence>
<dbReference type="InterPro" id="IPR002376">
    <property type="entry name" value="Formyl_transf_N"/>
</dbReference>
<dbReference type="EMBL" id="DSFP01000078">
    <property type="protein sequence ID" value="HEW46840.1"/>
    <property type="molecule type" value="Genomic_DNA"/>
</dbReference>
<dbReference type="CDD" id="cd08645">
    <property type="entry name" value="FMT_core_GART"/>
    <property type="match status" value="1"/>
</dbReference>
<dbReference type="PANTHER" id="PTHR43369:SF2">
    <property type="entry name" value="PHOSPHORIBOSYLGLYCINAMIDE FORMYLTRANSFERASE"/>
    <property type="match status" value="1"/>
</dbReference>
<dbReference type="GO" id="GO:0004644">
    <property type="term" value="F:phosphoribosylglycinamide formyltransferase activity"/>
    <property type="evidence" value="ECO:0007669"/>
    <property type="project" value="UniProtKB-UniRule"/>
</dbReference>
<feature type="binding site" evidence="4">
    <location>
        <begin position="11"/>
        <end position="13"/>
    </location>
    <ligand>
        <name>N(1)-(5-phospho-beta-D-ribosyl)glycinamide</name>
        <dbReference type="ChEBI" id="CHEBI:143788"/>
    </ligand>
</feature>
<feature type="domain" description="Formyl transferase N-terminal" evidence="5">
    <location>
        <begin position="1"/>
        <end position="181"/>
    </location>
</feature>
<dbReference type="EC" id="2.1.2.2" evidence="4"/>
<comment type="pathway">
    <text evidence="1 4">Purine metabolism; IMP biosynthesis via de novo pathway; N(2)-formyl-N(1)-(5-phospho-D-ribosyl)glycinamide from N(1)-(5-phospho-D-ribosyl)glycinamide (10-formyl THF route): step 1/1.</text>
</comment>
<evidence type="ECO:0000256" key="1">
    <source>
        <dbReference type="ARBA" id="ARBA00005054"/>
    </source>
</evidence>
<protein>
    <recommendedName>
        <fullName evidence="4">Phosphoribosylglycinamide formyltransferase</fullName>
        <ecNumber evidence="4">2.1.2.2</ecNumber>
    </recommendedName>
    <alternativeName>
        <fullName evidence="4">5'-phosphoribosylglycinamide transformylase</fullName>
    </alternativeName>
    <alternativeName>
        <fullName evidence="4">GAR transformylase</fullName>
        <shortName evidence="4">GART</shortName>
    </alternativeName>
</protein>
<sequence length="215" mass="23787">MNLGVLVSGRGSNLQAIIDAIERGKLKSKISLVISDKEGVQAIDRCIRHHIPYKVIKRKDFQSKEAFELAMVEALKEAGVELVVLAGFMRVLSATFLSAFPMKVINIHPSLIPAFQGLNAQKQALDYGSKITGCTVHFVTQELDNGPVIVQACVPVLPEDTEESLSQRILFHEHRILPQAVKWMAEGRVKVEGRKVIVEGAQYGTLPFNPNVEDF</sequence>
<dbReference type="NCBIfam" id="TIGR00639">
    <property type="entry name" value="PurN"/>
    <property type="match status" value="1"/>
</dbReference>
<keyword evidence="2 4" id="KW-0808">Transferase</keyword>
<feature type="binding site" evidence="4">
    <location>
        <position position="106"/>
    </location>
    <ligand>
        <name>(6R)-10-formyltetrahydrofolate</name>
        <dbReference type="ChEBI" id="CHEBI:195366"/>
    </ligand>
</feature>
<reference evidence="6" key="1">
    <citation type="journal article" date="2020" name="mSystems">
        <title>Genome- and Community-Level Interaction Insights into Carbon Utilization and Element Cycling Functions of Hydrothermarchaeota in Hydrothermal Sediment.</title>
        <authorList>
            <person name="Zhou Z."/>
            <person name="Liu Y."/>
            <person name="Xu W."/>
            <person name="Pan J."/>
            <person name="Luo Z.H."/>
            <person name="Li M."/>
        </authorList>
    </citation>
    <scope>NUCLEOTIDE SEQUENCE [LARGE SCALE GENOMIC DNA]</scope>
    <source>
        <strain evidence="6">SpSt-132</strain>
    </source>
</reference>
<evidence type="ECO:0000259" key="5">
    <source>
        <dbReference type="Pfam" id="PF00551"/>
    </source>
</evidence>
<feature type="site" description="Raises pKa of active site His" evidence="4">
    <location>
        <position position="144"/>
    </location>
</feature>
<feature type="binding site" evidence="4">
    <location>
        <position position="64"/>
    </location>
    <ligand>
        <name>(6R)-10-formyltetrahydrofolate</name>
        <dbReference type="ChEBI" id="CHEBI:195366"/>
    </ligand>
</feature>
<name>A0A7C2V4M1_9AQUI</name>
<dbReference type="PANTHER" id="PTHR43369">
    <property type="entry name" value="PHOSPHORIBOSYLGLYCINAMIDE FORMYLTRANSFERASE"/>
    <property type="match status" value="1"/>
</dbReference>
<dbReference type="GO" id="GO:0005829">
    <property type="term" value="C:cytosol"/>
    <property type="evidence" value="ECO:0007669"/>
    <property type="project" value="TreeGrafter"/>
</dbReference>
<comment type="caution">
    <text evidence="4">Lacks conserved residue(s) required for the propagation of feature annotation.</text>
</comment>
<evidence type="ECO:0000256" key="4">
    <source>
        <dbReference type="HAMAP-Rule" id="MF_01930"/>
    </source>
</evidence>
<dbReference type="Pfam" id="PF00551">
    <property type="entry name" value="Formyl_trans_N"/>
    <property type="match status" value="1"/>
</dbReference>
<comment type="caution">
    <text evidence="6">The sequence shown here is derived from an EMBL/GenBank/DDBJ whole genome shotgun (WGS) entry which is preliminary data.</text>
</comment>
<dbReference type="AlphaFoldDB" id="A0A7C2V4M1"/>
<comment type="function">
    <text evidence="4">Catalyzes the transfer of a formyl group from 10-formyltetrahydrofolate to 5-phospho-ribosyl-glycinamide (GAR), producing 5-phospho-ribosyl-N-formylglycinamide (FGAR) and tetrahydrofolate.</text>
</comment>
<dbReference type="InterPro" id="IPR004607">
    <property type="entry name" value="GART"/>
</dbReference>
<dbReference type="FunFam" id="3.40.50.170:FF:000007">
    <property type="entry name" value="Phosphoribosylglycinamide formyltransferase"/>
    <property type="match status" value="1"/>
</dbReference>